<evidence type="ECO:0000256" key="1">
    <source>
        <dbReference type="ARBA" id="ARBA00004609"/>
    </source>
</evidence>
<dbReference type="InterPro" id="IPR001812">
    <property type="entry name" value="Trypano_VSG_A_N_dom"/>
</dbReference>
<feature type="domain" description="Trypanosome variant surface glycoprotein A-type N-terminal" evidence="7">
    <location>
        <begin position="2"/>
        <end position="251"/>
    </location>
</feature>
<dbReference type="VEuPathDB" id="TriTrypDB:Tb427_000457100"/>
<evidence type="ECO:0000256" key="4">
    <source>
        <dbReference type="ARBA" id="ARBA00023136"/>
    </source>
</evidence>
<evidence type="ECO:0000256" key="6">
    <source>
        <dbReference type="ARBA" id="ARBA00023288"/>
    </source>
</evidence>
<evidence type="ECO:0000256" key="5">
    <source>
        <dbReference type="ARBA" id="ARBA00023180"/>
    </source>
</evidence>
<sequence>MGLLKVVWKSICELTKEIETYTGASIKRSNEQLKAIQNSKVAEFQTAIYLAQNSGTETVRKFSFLTAYISKKKGNHSSEKDSHSPGLKSVAHATYLKGNLEEFFNVMAATKGNTTTTMETATASEISGTACNRKLSETSATYLTNSVLSEQGFDKLLLGMDDANKKQASDTVACNILQGGANKYGTTVLDNTLEITAGYVTVATSDTTATLEDLTKLSNGGVGKPAAFVNLFNARKGIETKPSENFKNTTGKPT</sequence>
<proteinExistence type="predicted"/>
<dbReference type="GO" id="GO:0005886">
    <property type="term" value="C:plasma membrane"/>
    <property type="evidence" value="ECO:0007669"/>
    <property type="project" value="UniProtKB-SubCell"/>
</dbReference>
<evidence type="ECO:0000259" key="7">
    <source>
        <dbReference type="Pfam" id="PF00913"/>
    </source>
</evidence>
<accession>A0A1J0RDH9</accession>
<keyword evidence="2" id="KW-1003">Cell membrane</keyword>
<dbReference type="GO" id="GO:0042783">
    <property type="term" value="P:symbiont-mediated evasion of host immune response"/>
    <property type="evidence" value="ECO:0007669"/>
    <property type="project" value="InterPro"/>
</dbReference>
<keyword evidence="3" id="KW-0336">GPI-anchor</keyword>
<dbReference type="Pfam" id="PF00913">
    <property type="entry name" value="Trypan_glycop"/>
    <property type="match status" value="1"/>
</dbReference>
<dbReference type="GO" id="GO:0098552">
    <property type="term" value="C:side of membrane"/>
    <property type="evidence" value="ECO:0007669"/>
    <property type="project" value="UniProtKB-KW"/>
</dbReference>
<dbReference type="AlphaFoldDB" id="A0A1J0RDH9"/>
<dbReference type="VEuPathDB" id="TriTrypDB:Tb11.v5.0311"/>
<keyword evidence="5" id="KW-0325">Glycoprotein</keyword>
<organism evidence="8">
    <name type="scientific">Trypanosoma brucei</name>
    <dbReference type="NCBI Taxonomy" id="5691"/>
    <lineage>
        <taxon>Eukaryota</taxon>
        <taxon>Discoba</taxon>
        <taxon>Euglenozoa</taxon>
        <taxon>Kinetoplastea</taxon>
        <taxon>Metakinetoplastina</taxon>
        <taxon>Trypanosomatida</taxon>
        <taxon>Trypanosomatidae</taxon>
        <taxon>Trypanosoma</taxon>
    </lineage>
</organism>
<protein>
    <submittedName>
        <fullName evidence="8">Variant surface glycoprotein 1125.5752</fullName>
    </submittedName>
</protein>
<evidence type="ECO:0000256" key="3">
    <source>
        <dbReference type="ARBA" id="ARBA00022622"/>
    </source>
</evidence>
<evidence type="ECO:0000256" key="2">
    <source>
        <dbReference type="ARBA" id="ARBA00022475"/>
    </source>
</evidence>
<dbReference type="Gene3D" id="3.90.150.10">
    <property type="entry name" value="Variant Surface Glycoprotein, subunit A domain 1"/>
    <property type="match status" value="1"/>
</dbReference>
<comment type="subcellular location">
    <subcellularLocation>
        <location evidence="1">Cell membrane</location>
        <topology evidence="1">Lipid-anchor</topology>
        <topology evidence="1">GPI-anchor</topology>
    </subcellularLocation>
</comment>
<dbReference type="Gene3D" id="1.10.470.10">
    <property type="entry name" value="Variant Surface Glycoprotein, subunit A, domain 2"/>
    <property type="match status" value="1"/>
</dbReference>
<keyword evidence="4" id="KW-0472">Membrane</keyword>
<reference evidence="8" key="1">
    <citation type="submission" date="2016-08" db="EMBL/GenBank/DDBJ databases">
        <title>VSG repertoire of Trypanosoma brucei EATRO 1125.</title>
        <authorList>
            <person name="Cross G.A."/>
        </authorList>
    </citation>
    <scope>NUCLEOTIDE SEQUENCE</scope>
    <source>
        <strain evidence="8">EATRO 1125</strain>
    </source>
</reference>
<name>A0A1J0RDH9_9TRYP</name>
<dbReference type="EMBL" id="KX701830">
    <property type="protein sequence ID" value="APD75786.1"/>
    <property type="molecule type" value="Genomic_DNA"/>
</dbReference>
<keyword evidence="6" id="KW-0449">Lipoprotein</keyword>
<dbReference type="SUPFAM" id="SSF58087">
    <property type="entry name" value="Variant surface glycoprotein (N-terminal domain)"/>
    <property type="match status" value="1"/>
</dbReference>
<evidence type="ECO:0000313" key="8">
    <source>
        <dbReference type="EMBL" id="APD75786.1"/>
    </source>
</evidence>